<evidence type="ECO:0000313" key="7">
    <source>
        <dbReference type="Proteomes" id="UP001231587"/>
    </source>
</evidence>
<comment type="caution">
    <text evidence="4">The sequence shown here is derived from an EMBL/GenBank/DDBJ whole genome shotgun (WGS) entry which is preliminary data.</text>
</comment>
<dbReference type="InterPro" id="IPR006860">
    <property type="entry name" value="FecR"/>
</dbReference>
<reference evidence="4" key="1">
    <citation type="submission" date="2021-03" db="EMBL/GenBank/DDBJ databases">
        <title>Genomic Encyclopedia of Type Strains, Phase IV (KMG-IV): sequencing the most valuable type-strain genomes for metagenomic binning, comparative biology and taxonomic classification.</title>
        <authorList>
            <person name="Goeker M."/>
        </authorList>
    </citation>
    <scope>NUCLEOTIDE SEQUENCE</scope>
    <source>
        <strain evidence="4">DSM 15523</strain>
        <strain evidence="5 7">DSM 16476</strain>
    </source>
</reference>
<dbReference type="GO" id="GO:0016989">
    <property type="term" value="F:sigma factor antagonist activity"/>
    <property type="evidence" value="ECO:0007669"/>
    <property type="project" value="TreeGrafter"/>
</dbReference>
<dbReference type="PANTHER" id="PTHR30273:SF2">
    <property type="entry name" value="PROTEIN FECR"/>
    <property type="match status" value="1"/>
</dbReference>
<name>A0A9X0YMY5_9FLAO</name>
<dbReference type="Proteomes" id="UP001138672">
    <property type="component" value="Unassembled WGS sequence"/>
</dbReference>
<evidence type="ECO:0000259" key="3">
    <source>
        <dbReference type="Pfam" id="PF16344"/>
    </source>
</evidence>
<dbReference type="Pfam" id="PF16344">
    <property type="entry name" value="FecR_C"/>
    <property type="match status" value="1"/>
</dbReference>
<feature type="domain" description="FecR protein" evidence="2">
    <location>
        <begin position="101"/>
        <end position="191"/>
    </location>
</feature>
<dbReference type="Proteomes" id="UP001231587">
    <property type="component" value="Unassembled WGS sequence"/>
</dbReference>
<feature type="transmembrane region" description="Helical" evidence="1">
    <location>
        <begin position="67"/>
        <end position="89"/>
    </location>
</feature>
<evidence type="ECO:0000313" key="6">
    <source>
        <dbReference type="Proteomes" id="UP001138672"/>
    </source>
</evidence>
<dbReference type="InterPro" id="IPR012373">
    <property type="entry name" value="Ferrdict_sens_TM"/>
</dbReference>
<dbReference type="PANTHER" id="PTHR30273">
    <property type="entry name" value="PERIPLASMIC SIGNAL SENSOR AND SIGMA FACTOR ACTIVATOR FECR-RELATED"/>
    <property type="match status" value="1"/>
</dbReference>
<evidence type="ECO:0000259" key="2">
    <source>
        <dbReference type="Pfam" id="PF04773"/>
    </source>
</evidence>
<proteinExistence type="predicted"/>
<organism evidence="4 6">
    <name type="scientific">Formosa algae</name>
    <dbReference type="NCBI Taxonomy" id="225843"/>
    <lineage>
        <taxon>Bacteria</taxon>
        <taxon>Pseudomonadati</taxon>
        <taxon>Bacteroidota</taxon>
        <taxon>Flavobacteriia</taxon>
        <taxon>Flavobacteriales</taxon>
        <taxon>Flavobacteriaceae</taxon>
        <taxon>Formosa</taxon>
    </lineage>
</organism>
<keyword evidence="1" id="KW-0812">Transmembrane</keyword>
<dbReference type="Pfam" id="PF04773">
    <property type="entry name" value="FecR"/>
    <property type="match status" value="1"/>
</dbReference>
<keyword evidence="1" id="KW-0472">Membrane</keyword>
<dbReference type="EMBL" id="JAUSUU010000005">
    <property type="protein sequence ID" value="MDQ0335472.1"/>
    <property type="molecule type" value="Genomic_DNA"/>
</dbReference>
<evidence type="ECO:0000313" key="4">
    <source>
        <dbReference type="EMBL" id="MBP1839873.1"/>
    </source>
</evidence>
<dbReference type="InterPro" id="IPR032508">
    <property type="entry name" value="FecR_C"/>
</dbReference>
<keyword evidence="7" id="KW-1185">Reference proteome</keyword>
<dbReference type="EMBL" id="JAGGJQ010000004">
    <property type="protein sequence ID" value="MBP1839873.1"/>
    <property type="molecule type" value="Genomic_DNA"/>
</dbReference>
<feature type="domain" description="Protein FecR C-terminal" evidence="3">
    <location>
        <begin position="237"/>
        <end position="305"/>
    </location>
</feature>
<evidence type="ECO:0000313" key="5">
    <source>
        <dbReference type="EMBL" id="MDQ0335472.1"/>
    </source>
</evidence>
<keyword evidence="1" id="KW-1133">Transmembrane helix</keyword>
<dbReference type="Gene3D" id="3.55.50.30">
    <property type="match status" value="1"/>
</dbReference>
<dbReference type="OrthoDB" id="704021at2"/>
<dbReference type="AlphaFoldDB" id="A0A9X0YMY5"/>
<gene>
    <name evidence="4" type="ORF">J2Z56_001797</name>
    <name evidence="5" type="ORF">J2Z57_001920</name>
</gene>
<accession>A0A9X0YMY5</accession>
<dbReference type="PIRSF" id="PIRSF018266">
    <property type="entry name" value="FecR"/>
    <property type="match status" value="1"/>
</dbReference>
<dbReference type="Gene3D" id="2.60.120.1440">
    <property type="match status" value="1"/>
</dbReference>
<sequence length="312" mass="35463">MTDNEFKALLNKYQKGTTSEKESLVIERYLEKFQNEGLQEADVTYNLAIKNNIYSKISKKKEKVRVFNFRTVAAAMVLLLVSSSIIYYFNKNSDYIEVIAHKGEQSKVLLSDSSVVYLNSGSSLKYPKTFKSDSREVMLEGEGFFIVKSNPKKPFIVTSAAFKTQVLGTQFVVSNYNSITPSVTVSSGKVQVTNIKDPEQSVLLVKNERVQWSEETNKFLKTHVQATRYTAWVDGSIVFNTSNLIEVVNILNQRFDKDIIITSDVYLDCTISGTYKNKSLADILESLHFIYDIKYKHINNKTIEITAKPSKN</sequence>
<evidence type="ECO:0000256" key="1">
    <source>
        <dbReference type="SAM" id="Phobius"/>
    </source>
</evidence>
<dbReference type="RefSeq" id="WP_057778885.1">
    <property type="nucleotide sequence ID" value="NZ_JAGGJQ010000004.1"/>
</dbReference>
<protein>
    <submittedName>
        <fullName evidence="4">Ferric-dicitrate binding protein FerR (Iron transport regulator)</fullName>
    </submittedName>
</protein>